<protein>
    <submittedName>
        <fullName evidence="3">Pimeloyl-ACP methyl ester carboxylesterase</fullName>
    </submittedName>
</protein>
<proteinExistence type="predicted"/>
<keyword evidence="1" id="KW-0378">Hydrolase</keyword>
<accession>A0A7Y9RWS7</accession>
<dbReference type="PANTHER" id="PTHR43329">
    <property type="entry name" value="EPOXIDE HYDROLASE"/>
    <property type="match status" value="1"/>
</dbReference>
<comment type="caution">
    <text evidence="3">The sequence shown here is derived from an EMBL/GenBank/DDBJ whole genome shotgun (WGS) entry which is preliminary data.</text>
</comment>
<sequence length="299" mass="32134">MTPADSNPAASGKPPAWDREHTVRHDGLVFDVHEAGPVDGTPVLLLHGFPQSARSWRRVVGMLRAADRDLRLVAPDQRGYSPGARPAEVAAYRTATLAADVLGVADALGLERVHLVGHDWGAAVAWTVAAHHPERLASLTALSIPHLAAFGRAIAEDPEQQALSSYIGVFRREGAEELLLADDARRLRAMYAGQVDADDVEAYVALMAGGAAAPALHWYRAMGRDLRDLPAVRVPTTYVWGEEDQATARASAQWCADHVDADYRFVALPGAGHWTPDQQPDVVAREVLARVRGVAAPPA</sequence>
<organism evidence="3 4">
    <name type="scientific">Nocardioides perillae</name>
    <dbReference type="NCBI Taxonomy" id="1119534"/>
    <lineage>
        <taxon>Bacteria</taxon>
        <taxon>Bacillati</taxon>
        <taxon>Actinomycetota</taxon>
        <taxon>Actinomycetes</taxon>
        <taxon>Propionibacteriales</taxon>
        <taxon>Nocardioidaceae</taxon>
        <taxon>Nocardioides</taxon>
    </lineage>
</organism>
<dbReference type="RefSeq" id="WP_343049293.1">
    <property type="nucleotide sequence ID" value="NZ_JACCAC010000001.1"/>
</dbReference>
<dbReference type="Proteomes" id="UP000544110">
    <property type="component" value="Unassembled WGS sequence"/>
</dbReference>
<dbReference type="Pfam" id="PF00561">
    <property type="entry name" value="Abhydrolase_1"/>
    <property type="match status" value="1"/>
</dbReference>
<evidence type="ECO:0000259" key="2">
    <source>
        <dbReference type="Pfam" id="PF00561"/>
    </source>
</evidence>
<dbReference type="EMBL" id="JACCAC010000001">
    <property type="protein sequence ID" value="NYG55973.1"/>
    <property type="molecule type" value="Genomic_DNA"/>
</dbReference>
<evidence type="ECO:0000313" key="4">
    <source>
        <dbReference type="Proteomes" id="UP000544110"/>
    </source>
</evidence>
<dbReference type="GO" id="GO:0016787">
    <property type="term" value="F:hydrolase activity"/>
    <property type="evidence" value="ECO:0007669"/>
    <property type="project" value="UniProtKB-KW"/>
</dbReference>
<feature type="domain" description="AB hydrolase-1" evidence="2">
    <location>
        <begin position="42"/>
        <end position="276"/>
    </location>
</feature>
<gene>
    <name evidence="3" type="ORF">BJ989_002277</name>
</gene>
<evidence type="ECO:0000313" key="3">
    <source>
        <dbReference type="EMBL" id="NYG55973.1"/>
    </source>
</evidence>
<dbReference type="PRINTS" id="PR00412">
    <property type="entry name" value="EPOXHYDRLASE"/>
</dbReference>
<name>A0A7Y9RWS7_9ACTN</name>
<dbReference type="InterPro" id="IPR029058">
    <property type="entry name" value="AB_hydrolase_fold"/>
</dbReference>
<dbReference type="SUPFAM" id="SSF53474">
    <property type="entry name" value="alpha/beta-Hydrolases"/>
    <property type="match status" value="1"/>
</dbReference>
<dbReference type="AlphaFoldDB" id="A0A7Y9RWS7"/>
<dbReference type="InterPro" id="IPR000639">
    <property type="entry name" value="Epox_hydrolase-like"/>
</dbReference>
<dbReference type="PRINTS" id="PR00111">
    <property type="entry name" value="ABHYDROLASE"/>
</dbReference>
<evidence type="ECO:0000256" key="1">
    <source>
        <dbReference type="ARBA" id="ARBA00022801"/>
    </source>
</evidence>
<dbReference type="InterPro" id="IPR000073">
    <property type="entry name" value="AB_hydrolase_1"/>
</dbReference>
<keyword evidence="4" id="KW-1185">Reference proteome</keyword>
<reference evidence="3 4" key="1">
    <citation type="submission" date="2020-07" db="EMBL/GenBank/DDBJ databases">
        <title>Sequencing the genomes of 1000 actinobacteria strains.</title>
        <authorList>
            <person name="Klenk H.-P."/>
        </authorList>
    </citation>
    <scope>NUCLEOTIDE SEQUENCE [LARGE SCALE GENOMIC DNA]</scope>
    <source>
        <strain evidence="3 4">DSM 24552</strain>
    </source>
</reference>
<dbReference type="Gene3D" id="3.40.50.1820">
    <property type="entry name" value="alpha/beta hydrolase"/>
    <property type="match status" value="1"/>
</dbReference>